<dbReference type="Proteomes" id="UP000299367">
    <property type="component" value="Unassembled WGS sequence"/>
</dbReference>
<organism evidence="1 2">
    <name type="scientific">Dolichospermum planctonicum</name>
    <dbReference type="NCBI Taxonomy" id="136072"/>
    <lineage>
        <taxon>Bacteria</taxon>
        <taxon>Bacillati</taxon>
        <taxon>Cyanobacteriota</taxon>
        <taxon>Cyanophyceae</taxon>
        <taxon>Nostocales</taxon>
        <taxon>Aphanizomenonaceae</taxon>
        <taxon>Dolichospermum</taxon>
    </lineage>
</organism>
<reference evidence="2" key="1">
    <citation type="submission" date="2019-02" db="EMBL/GenBank/DDBJ databases">
        <title>Draft genome sequence of Dolichospermum planctonicum NIES-80.</title>
        <authorList>
            <person name="Yamaguchi H."/>
            <person name="Suzuki S."/>
            <person name="Kawachi M."/>
        </authorList>
    </citation>
    <scope>NUCLEOTIDE SEQUENCE [LARGE SCALE GENOMIC DNA]</scope>
    <source>
        <strain evidence="2">NIES-80</strain>
    </source>
</reference>
<comment type="caution">
    <text evidence="1">The sequence shown here is derived from an EMBL/GenBank/DDBJ whole genome shotgun (WGS) entry which is preliminary data.</text>
</comment>
<dbReference type="RefSeq" id="WP_228036429.1">
    <property type="nucleotide sequence ID" value="NZ_BJCF01000039.1"/>
</dbReference>
<dbReference type="AlphaFoldDB" id="A0A480AF49"/>
<proteinExistence type="predicted"/>
<sequence length="140" mass="15941">MTTATLFQWVELKQDVPNSPVKAGNKGVVLDHLSQLINSLNERFGTDFTLADQLFFEKITETAIANDSIKKAAQVNTKENFAPVLEKHLENLFIERMDGNEKIFMEVMNNEEFRAMVLEKLLSSIYETLNRNVDETGNSN</sequence>
<evidence type="ECO:0000313" key="1">
    <source>
        <dbReference type="EMBL" id="GCL43379.1"/>
    </source>
</evidence>
<evidence type="ECO:0000313" key="2">
    <source>
        <dbReference type="Proteomes" id="UP000299367"/>
    </source>
</evidence>
<protein>
    <submittedName>
        <fullName evidence="1">Type I restriction-modification system R subunit</fullName>
    </submittedName>
</protein>
<accession>A0A480AF49</accession>
<name>A0A480AF49_9CYAN</name>
<gene>
    <name evidence="1" type="ORF">NIES80_30930</name>
</gene>
<dbReference type="EMBL" id="BJCF01000039">
    <property type="protein sequence ID" value="GCL43379.1"/>
    <property type="molecule type" value="Genomic_DNA"/>
</dbReference>